<dbReference type="RefSeq" id="WP_138286455.1">
    <property type="nucleotide sequence ID" value="NZ_CP058350.1"/>
</dbReference>
<keyword evidence="1" id="KW-0175">Coiled coil</keyword>
<reference evidence="3 4" key="1">
    <citation type="submission" date="2020-06" db="EMBL/GenBank/DDBJ databases">
        <title>Genome sequence of Rhizobium sp strain ADMK78.</title>
        <authorList>
            <person name="Rahi P."/>
        </authorList>
    </citation>
    <scope>NUCLEOTIDE SEQUENCE [LARGE SCALE GENOMIC DNA]</scope>
    <source>
        <strain evidence="3 4">ADMK78</strain>
    </source>
</reference>
<evidence type="ECO:0000256" key="1">
    <source>
        <dbReference type="SAM" id="Coils"/>
    </source>
</evidence>
<feature type="region of interest" description="Disordered" evidence="2">
    <location>
        <begin position="1"/>
        <end position="31"/>
    </location>
</feature>
<sequence>MNILPISARSFDTSSRTTATPSAGATAVASDAPEETANLLGDIEAALAETRRKIVQDRLERAQEEMRILRQFSVSPSFLAFRSAAIGRELGAAATDFADLMRDQQKSASNGNGPVENPNPGIAQPPQTTLPLAFSEEDEETVNGFRSAILQAWALLDISMGDLMAANDHQPSDEHMASHSRNDMKDGLEALNALAGPALALRGVFFL</sequence>
<evidence type="ECO:0000313" key="3">
    <source>
        <dbReference type="EMBL" id="QLF70896.1"/>
    </source>
</evidence>
<feature type="compositionally biased region" description="Low complexity" evidence="2">
    <location>
        <begin position="110"/>
        <end position="121"/>
    </location>
</feature>
<proteinExistence type="predicted"/>
<accession>A0ABX6QQM8</accession>
<dbReference type="Proteomes" id="UP000308530">
    <property type="component" value="Chromosome"/>
</dbReference>
<evidence type="ECO:0000256" key="2">
    <source>
        <dbReference type="SAM" id="MobiDB-lite"/>
    </source>
</evidence>
<keyword evidence="4" id="KW-1185">Reference proteome</keyword>
<feature type="coiled-coil region" evidence="1">
    <location>
        <begin position="45"/>
        <end position="72"/>
    </location>
</feature>
<feature type="region of interest" description="Disordered" evidence="2">
    <location>
        <begin position="105"/>
        <end position="128"/>
    </location>
</feature>
<dbReference type="EMBL" id="CP058350">
    <property type="protein sequence ID" value="QLF70896.1"/>
    <property type="molecule type" value="Genomic_DNA"/>
</dbReference>
<gene>
    <name evidence="3" type="ORF">FE840_015830</name>
</gene>
<organism evidence="3 4">
    <name type="scientific">Peteryoungia desertarenae</name>
    <dbReference type="NCBI Taxonomy" id="1813451"/>
    <lineage>
        <taxon>Bacteria</taxon>
        <taxon>Pseudomonadati</taxon>
        <taxon>Pseudomonadota</taxon>
        <taxon>Alphaproteobacteria</taxon>
        <taxon>Hyphomicrobiales</taxon>
        <taxon>Rhizobiaceae</taxon>
        <taxon>Peteryoungia</taxon>
    </lineage>
</organism>
<feature type="compositionally biased region" description="Polar residues" evidence="2">
    <location>
        <begin position="10"/>
        <end position="23"/>
    </location>
</feature>
<protein>
    <submittedName>
        <fullName evidence="3">Uncharacterized protein</fullName>
    </submittedName>
</protein>
<name>A0ABX6QQM8_9HYPH</name>
<evidence type="ECO:0000313" key="4">
    <source>
        <dbReference type="Proteomes" id="UP000308530"/>
    </source>
</evidence>